<dbReference type="PANTHER" id="PTHR10458">
    <property type="entry name" value="PEPTIDE DEFORMYLASE"/>
    <property type="match status" value="1"/>
</dbReference>
<accession>A0A5C4MJM5</accession>
<dbReference type="InterPro" id="IPR036821">
    <property type="entry name" value="Peptide_deformylase_sf"/>
</dbReference>
<evidence type="ECO:0000313" key="7">
    <source>
        <dbReference type="EMBL" id="TNC45906.1"/>
    </source>
</evidence>
<dbReference type="EC" id="3.5.1.88" evidence="6"/>
<dbReference type="GO" id="GO:0046872">
    <property type="term" value="F:metal ion binding"/>
    <property type="evidence" value="ECO:0007669"/>
    <property type="project" value="UniProtKB-KW"/>
</dbReference>
<dbReference type="EMBL" id="VDFR01000065">
    <property type="protein sequence ID" value="TNC45906.1"/>
    <property type="molecule type" value="Genomic_DNA"/>
</dbReference>
<dbReference type="GO" id="GO:0006412">
    <property type="term" value="P:translation"/>
    <property type="evidence" value="ECO:0007669"/>
    <property type="project" value="UniProtKB-UniRule"/>
</dbReference>
<comment type="caution">
    <text evidence="7">The sequence shown here is derived from an EMBL/GenBank/DDBJ whole genome shotgun (WGS) entry which is preliminary data.</text>
</comment>
<reference evidence="7 8" key="1">
    <citation type="submission" date="2019-05" db="EMBL/GenBank/DDBJ databases">
        <title>Mumia sp. nov., isolated from the intestinal contents of plateau pika (Ochotona curzoniae) in the Qinghai-Tibet plateau of China.</title>
        <authorList>
            <person name="Tian Z."/>
        </authorList>
    </citation>
    <scope>NUCLEOTIDE SEQUENCE [LARGE SCALE GENOMIC DNA]</scope>
    <source>
        <strain evidence="8">527</strain>
    </source>
</reference>
<dbReference type="HAMAP" id="MF_00163">
    <property type="entry name" value="Pep_deformylase"/>
    <property type="match status" value="1"/>
</dbReference>
<dbReference type="Pfam" id="PF01327">
    <property type="entry name" value="Pep_deformylase"/>
    <property type="match status" value="1"/>
</dbReference>
<dbReference type="PANTHER" id="PTHR10458:SF2">
    <property type="entry name" value="PEPTIDE DEFORMYLASE, MITOCHONDRIAL"/>
    <property type="match status" value="1"/>
</dbReference>
<dbReference type="AlphaFoldDB" id="A0A5C4MJM5"/>
<sequence>MRVGRRPTVTLSCTFVHPGTPSVRKSDLRAVGYPSQVSDRRPSNAAKEPVLSVSLPTGGTVRPITRWGEPVMHRKLTPVTTYDEDLERLVADMFATMYAAEGAGLAANQIGVDLQVFVFDCTDGANKRVVGVVCNPVLTLPDTGDRNLDDSEEGCLSLPGAYTYCARPDWSQVDGTDHTGAPVTYVGEGGTLARCLQHETDHLMGTVFGDRVPSRARKKLYKQAEAIAEDYPTEWPAVARVSSAHDL</sequence>
<comment type="similarity">
    <text evidence="1 6">Belongs to the polypeptide deformylase family.</text>
</comment>
<feature type="active site" evidence="6">
    <location>
        <position position="199"/>
    </location>
</feature>
<proteinExistence type="inferred from homology"/>
<keyword evidence="4 6" id="KW-0648">Protein biosynthesis</keyword>
<gene>
    <name evidence="6 7" type="primary">def</name>
    <name evidence="7" type="ORF">FHE65_14445</name>
</gene>
<dbReference type="Proteomes" id="UP000306740">
    <property type="component" value="Unassembled WGS sequence"/>
</dbReference>
<dbReference type="NCBIfam" id="NF001159">
    <property type="entry name" value="PRK00150.1-3"/>
    <property type="match status" value="1"/>
</dbReference>
<dbReference type="PRINTS" id="PR01576">
    <property type="entry name" value="PDEFORMYLASE"/>
</dbReference>
<comment type="cofactor">
    <cofactor evidence="6">
        <name>Fe(2+)</name>
        <dbReference type="ChEBI" id="CHEBI:29033"/>
    </cofactor>
    <text evidence="6">Binds 1 Fe(2+) ion.</text>
</comment>
<dbReference type="InterPro" id="IPR023635">
    <property type="entry name" value="Peptide_deformylase"/>
</dbReference>
<name>A0A5C4MJM5_9ACTN</name>
<evidence type="ECO:0000313" key="8">
    <source>
        <dbReference type="Proteomes" id="UP000306740"/>
    </source>
</evidence>
<dbReference type="Gene3D" id="3.90.45.10">
    <property type="entry name" value="Peptide deformylase"/>
    <property type="match status" value="1"/>
</dbReference>
<keyword evidence="3 6" id="KW-0378">Hydrolase</keyword>
<evidence type="ECO:0000256" key="4">
    <source>
        <dbReference type="ARBA" id="ARBA00022917"/>
    </source>
</evidence>
<evidence type="ECO:0000256" key="2">
    <source>
        <dbReference type="ARBA" id="ARBA00022723"/>
    </source>
</evidence>
<feature type="binding site" evidence="6">
    <location>
        <position position="202"/>
    </location>
    <ligand>
        <name>Fe cation</name>
        <dbReference type="ChEBI" id="CHEBI:24875"/>
    </ligand>
</feature>
<dbReference type="GO" id="GO:0042586">
    <property type="term" value="F:peptide deformylase activity"/>
    <property type="evidence" value="ECO:0007669"/>
    <property type="project" value="UniProtKB-UniRule"/>
</dbReference>
<comment type="catalytic activity">
    <reaction evidence="6">
        <text>N-terminal N-formyl-L-methionyl-[peptide] + H2O = N-terminal L-methionyl-[peptide] + formate</text>
        <dbReference type="Rhea" id="RHEA:24420"/>
        <dbReference type="Rhea" id="RHEA-COMP:10639"/>
        <dbReference type="Rhea" id="RHEA-COMP:10640"/>
        <dbReference type="ChEBI" id="CHEBI:15377"/>
        <dbReference type="ChEBI" id="CHEBI:15740"/>
        <dbReference type="ChEBI" id="CHEBI:49298"/>
        <dbReference type="ChEBI" id="CHEBI:64731"/>
        <dbReference type="EC" id="3.5.1.88"/>
    </reaction>
</comment>
<protein>
    <recommendedName>
        <fullName evidence="6">Peptide deformylase</fullName>
        <shortName evidence="6">PDF</shortName>
        <ecNumber evidence="6">3.5.1.88</ecNumber>
    </recommendedName>
    <alternativeName>
        <fullName evidence="6">Polypeptide deformylase</fullName>
    </alternativeName>
</protein>
<feature type="binding site" evidence="6">
    <location>
        <position position="155"/>
    </location>
    <ligand>
        <name>Fe cation</name>
        <dbReference type="ChEBI" id="CHEBI:24875"/>
    </ligand>
</feature>
<evidence type="ECO:0000256" key="1">
    <source>
        <dbReference type="ARBA" id="ARBA00010759"/>
    </source>
</evidence>
<keyword evidence="2 6" id="KW-0479">Metal-binding</keyword>
<dbReference type="OrthoDB" id="9804313at2"/>
<evidence type="ECO:0000256" key="6">
    <source>
        <dbReference type="HAMAP-Rule" id="MF_00163"/>
    </source>
</evidence>
<organism evidence="7 8">
    <name type="scientific">Mumia zhuanghuii</name>
    <dbReference type="NCBI Taxonomy" id="2585211"/>
    <lineage>
        <taxon>Bacteria</taxon>
        <taxon>Bacillati</taxon>
        <taxon>Actinomycetota</taxon>
        <taxon>Actinomycetes</taxon>
        <taxon>Propionibacteriales</taxon>
        <taxon>Nocardioidaceae</taxon>
        <taxon>Mumia</taxon>
    </lineage>
</organism>
<dbReference type="SUPFAM" id="SSF56420">
    <property type="entry name" value="Peptide deformylase"/>
    <property type="match status" value="1"/>
</dbReference>
<evidence type="ECO:0000256" key="3">
    <source>
        <dbReference type="ARBA" id="ARBA00022801"/>
    </source>
</evidence>
<dbReference type="NCBIfam" id="TIGR00079">
    <property type="entry name" value="pept_deformyl"/>
    <property type="match status" value="1"/>
</dbReference>
<comment type="function">
    <text evidence="6">Removes the formyl group from the N-terminal Met of newly synthesized proteins. Requires at least a dipeptide for an efficient rate of reaction. N-terminal L-methionine is a prerequisite for activity but the enzyme has broad specificity at other positions.</text>
</comment>
<dbReference type="CDD" id="cd00487">
    <property type="entry name" value="Pep_deformylase"/>
    <property type="match status" value="1"/>
</dbReference>
<evidence type="ECO:0000256" key="5">
    <source>
        <dbReference type="ARBA" id="ARBA00023004"/>
    </source>
</evidence>
<keyword evidence="5 6" id="KW-0408">Iron</keyword>
<feature type="binding site" evidence="6">
    <location>
        <position position="198"/>
    </location>
    <ligand>
        <name>Fe cation</name>
        <dbReference type="ChEBI" id="CHEBI:24875"/>
    </ligand>
</feature>